<dbReference type="AlphaFoldDB" id="A0A914DUK0"/>
<proteinExistence type="predicted"/>
<evidence type="ECO:0000313" key="3">
    <source>
        <dbReference type="WBParaSite" id="ACRNAN_scaffold3748.g14090.t1"/>
    </source>
</evidence>
<feature type="chain" id="PRO_5037180125" evidence="1">
    <location>
        <begin position="20"/>
        <end position="81"/>
    </location>
</feature>
<keyword evidence="1" id="KW-0732">Signal</keyword>
<protein>
    <submittedName>
        <fullName evidence="3">Uncharacterized protein</fullName>
    </submittedName>
</protein>
<dbReference type="Proteomes" id="UP000887540">
    <property type="component" value="Unplaced"/>
</dbReference>
<evidence type="ECO:0000313" key="2">
    <source>
        <dbReference type="Proteomes" id="UP000887540"/>
    </source>
</evidence>
<keyword evidence="2" id="KW-1185">Reference proteome</keyword>
<organism evidence="2 3">
    <name type="scientific">Acrobeloides nanus</name>
    <dbReference type="NCBI Taxonomy" id="290746"/>
    <lineage>
        <taxon>Eukaryota</taxon>
        <taxon>Metazoa</taxon>
        <taxon>Ecdysozoa</taxon>
        <taxon>Nematoda</taxon>
        <taxon>Chromadorea</taxon>
        <taxon>Rhabditida</taxon>
        <taxon>Tylenchina</taxon>
        <taxon>Cephalobomorpha</taxon>
        <taxon>Cephaloboidea</taxon>
        <taxon>Cephalobidae</taxon>
        <taxon>Acrobeloides</taxon>
    </lineage>
</organism>
<dbReference type="WBParaSite" id="ACRNAN_scaffold3748.g14090.t1">
    <property type="protein sequence ID" value="ACRNAN_scaffold3748.g14090.t1"/>
    <property type="gene ID" value="ACRNAN_scaffold3748.g14090"/>
</dbReference>
<accession>A0A914DUK0</accession>
<reference evidence="3" key="1">
    <citation type="submission" date="2022-11" db="UniProtKB">
        <authorList>
            <consortium name="WormBaseParasite"/>
        </authorList>
    </citation>
    <scope>IDENTIFICATION</scope>
</reference>
<sequence>MFVIKCLTIFFALVALASSYGGYFGYDNGINSFYGDYGNGVGQYIAQDGGRYSCNCNTYTFDGTWNSCNMPCQGILMYKGK</sequence>
<feature type="signal peptide" evidence="1">
    <location>
        <begin position="1"/>
        <end position="19"/>
    </location>
</feature>
<evidence type="ECO:0000256" key="1">
    <source>
        <dbReference type="SAM" id="SignalP"/>
    </source>
</evidence>
<name>A0A914DUK0_9BILA</name>